<dbReference type="Pfam" id="PF11976">
    <property type="entry name" value="Rad60-SLD"/>
    <property type="match status" value="1"/>
</dbReference>
<comment type="subcellular location">
    <subcellularLocation>
        <location evidence="2">Cell membrane</location>
    </subcellularLocation>
    <subcellularLocation>
        <location evidence="5">Cytoplasm</location>
    </subcellularLocation>
    <subcellularLocation>
        <location evidence="1">Nucleus membrane</location>
    </subcellularLocation>
    <subcellularLocation>
        <location evidence="4">Nucleus speckle</location>
    </subcellularLocation>
    <subcellularLocation>
        <location evidence="3">Nucleus</location>
        <location evidence="3">PML body</location>
    </subcellularLocation>
</comment>
<evidence type="ECO:0000256" key="3">
    <source>
        <dbReference type="ARBA" id="ARBA00004322"/>
    </source>
</evidence>
<evidence type="ECO:0000256" key="5">
    <source>
        <dbReference type="ARBA" id="ARBA00004496"/>
    </source>
</evidence>
<dbReference type="InParanoid" id="A0A803YA28"/>
<dbReference type="GO" id="GO:0005737">
    <property type="term" value="C:cytoplasm"/>
    <property type="evidence" value="ECO:0007669"/>
    <property type="project" value="UniProtKB-SubCell"/>
</dbReference>
<feature type="domain" description="Ubiquitin-like" evidence="13">
    <location>
        <begin position="119"/>
        <end position="196"/>
    </location>
</feature>
<keyword evidence="7" id="KW-1003">Cell membrane</keyword>
<evidence type="ECO:0000313" key="15">
    <source>
        <dbReference type="Proteomes" id="UP000001645"/>
    </source>
</evidence>
<evidence type="ECO:0000256" key="10">
    <source>
        <dbReference type="ARBA" id="ARBA00022786"/>
    </source>
</evidence>
<dbReference type="Ensembl" id="ENSMGAT00000034436.1">
    <property type="protein sequence ID" value="ENSMGAP00000028625.1"/>
    <property type="gene ID" value="ENSMGAG00000017685.1"/>
</dbReference>
<proteinExistence type="inferred from homology"/>
<evidence type="ECO:0000256" key="1">
    <source>
        <dbReference type="ARBA" id="ARBA00004126"/>
    </source>
</evidence>
<protein>
    <submittedName>
        <fullName evidence="14">Small ubiquitin like modifier 1</fullName>
    </submittedName>
</protein>
<dbReference type="OrthoDB" id="442921at2759"/>
<keyword evidence="10" id="KW-0833">Ubl conjugation pathway</keyword>
<reference evidence="14 15" key="1">
    <citation type="journal article" date="2010" name="PLoS Biol.">
        <title>Multi-platform next-generation sequencing of the domestic turkey (Meleagris gallopavo): genome assembly and analysis.</title>
        <authorList>
            <person name="Dalloul R.A."/>
            <person name="Long J.A."/>
            <person name="Zimin A.V."/>
            <person name="Aslam L."/>
            <person name="Beal K."/>
            <person name="Blomberg L.A."/>
            <person name="Bouffard P."/>
            <person name="Burt D.W."/>
            <person name="Crasta O."/>
            <person name="Crooijmans R.P."/>
            <person name="Cooper K."/>
            <person name="Coulombe R.A."/>
            <person name="De S."/>
            <person name="Delany M.E."/>
            <person name="Dodgson J.B."/>
            <person name="Dong J.J."/>
            <person name="Evans C."/>
            <person name="Frederickson K.M."/>
            <person name="Flicek P."/>
            <person name="Florea L."/>
            <person name="Folkerts O."/>
            <person name="Groenen M.A."/>
            <person name="Harkins T.T."/>
            <person name="Herrero J."/>
            <person name="Hoffmann S."/>
            <person name="Megens H.J."/>
            <person name="Jiang A."/>
            <person name="de Jong P."/>
            <person name="Kaiser P."/>
            <person name="Kim H."/>
            <person name="Kim K.W."/>
            <person name="Kim S."/>
            <person name="Langenberger D."/>
            <person name="Lee M.K."/>
            <person name="Lee T."/>
            <person name="Mane S."/>
            <person name="Marcais G."/>
            <person name="Marz M."/>
            <person name="McElroy A.P."/>
            <person name="Modise T."/>
            <person name="Nefedov M."/>
            <person name="Notredame C."/>
            <person name="Paton I.R."/>
            <person name="Payne W.S."/>
            <person name="Pertea G."/>
            <person name="Prickett D."/>
            <person name="Puiu D."/>
            <person name="Qioa D."/>
            <person name="Raineri E."/>
            <person name="Ruffier M."/>
            <person name="Salzberg S.L."/>
            <person name="Schatz M.C."/>
            <person name="Scheuring C."/>
            <person name="Schmidt C.J."/>
            <person name="Schroeder S."/>
            <person name="Searle S.M."/>
            <person name="Smith E.J."/>
            <person name="Smith J."/>
            <person name="Sonstegard T.S."/>
            <person name="Stadler P.F."/>
            <person name="Tafer H."/>
            <person name="Tu Z.J."/>
            <person name="Van Tassell C.P."/>
            <person name="Vilella A.J."/>
            <person name="Williams K.P."/>
            <person name="Yorke J.A."/>
            <person name="Zhang L."/>
            <person name="Zhang H.B."/>
            <person name="Zhang X."/>
            <person name="Zhang Y."/>
            <person name="Reed K.M."/>
        </authorList>
    </citation>
    <scope>NUCLEOTIDE SEQUENCE [LARGE SCALE GENOMIC DNA]</scope>
</reference>
<dbReference type="GO" id="GO:0031965">
    <property type="term" value="C:nuclear membrane"/>
    <property type="evidence" value="ECO:0007669"/>
    <property type="project" value="UniProtKB-SubCell"/>
</dbReference>
<keyword evidence="9" id="KW-1017">Isopeptide bond</keyword>
<evidence type="ECO:0000256" key="7">
    <source>
        <dbReference type="ARBA" id="ARBA00022475"/>
    </source>
</evidence>
<dbReference type="FunFam" id="3.10.20.90:FF:000092">
    <property type="entry name" value="Small ubiquitin-related modifier"/>
    <property type="match status" value="1"/>
</dbReference>
<evidence type="ECO:0000256" key="11">
    <source>
        <dbReference type="ARBA" id="ARBA00023136"/>
    </source>
</evidence>
<gene>
    <name evidence="14" type="primary">SUMO1</name>
</gene>
<keyword evidence="8" id="KW-0963">Cytoplasm</keyword>
<dbReference type="PROSITE" id="PS50053">
    <property type="entry name" value="UBIQUITIN_2"/>
    <property type="match status" value="1"/>
</dbReference>
<evidence type="ECO:0000256" key="12">
    <source>
        <dbReference type="ARBA" id="ARBA00023242"/>
    </source>
</evidence>
<name>A0A803YA28_MELGA</name>
<dbReference type="Gene3D" id="3.10.20.90">
    <property type="entry name" value="Phosphatidylinositol 3-kinase Catalytic Subunit, Chain A, domain 1"/>
    <property type="match status" value="1"/>
</dbReference>
<evidence type="ECO:0000256" key="6">
    <source>
        <dbReference type="ARBA" id="ARBA00009185"/>
    </source>
</evidence>
<reference evidence="14" key="3">
    <citation type="submission" date="2025-09" db="UniProtKB">
        <authorList>
            <consortium name="Ensembl"/>
        </authorList>
    </citation>
    <scope>IDENTIFICATION</scope>
</reference>
<dbReference type="SUPFAM" id="SSF54236">
    <property type="entry name" value="Ubiquitin-like"/>
    <property type="match status" value="1"/>
</dbReference>
<keyword evidence="12" id="KW-0539">Nucleus</keyword>
<dbReference type="PANTHER" id="PTHR10562">
    <property type="entry name" value="SMALL UBIQUITIN-RELATED MODIFIER"/>
    <property type="match status" value="1"/>
</dbReference>
<dbReference type="CDD" id="cd16114">
    <property type="entry name" value="Ubl_SUMO1"/>
    <property type="match status" value="1"/>
</dbReference>
<evidence type="ECO:0000259" key="13">
    <source>
        <dbReference type="PROSITE" id="PS50053"/>
    </source>
</evidence>
<dbReference type="GO" id="GO:0005886">
    <property type="term" value="C:plasma membrane"/>
    <property type="evidence" value="ECO:0007669"/>
    <property type="project" value="UniProtKB-SubCell"/>
</dbReference>
<reference evidence="14" key="2">
    <citation type="submission" date="2025-08" db="UniProtKB">
        <authorList>
            <consortium name="Ensembl"/>
        </authorList>
    </citation>
    <scope>IDENTIFICATION</scope>
</reference>
<dbReference type="Proteomes" id="UP000001645">
    <property type="component" value="Chromosome 7"/>
</dbReference>
<evidence type="ECO:0000256" key="4">
    <source>
        <dbReference type="ARBA" id="ARBA00004324"/>
    </source>
</evidence>
<dbReference type="AlphaFoldDB" id="A0A803YA28"/>
<evidence type="ECO:0000313" key="14">
    <source>
        <dbReference type="Ensembl" id="ENSMGAP00000028625.1"/>
    </source>
</evidence>
<dbReference type="GeneTree" id="ENSGT00940000154319"/>
<evidence type="ECO:0000256" key="9">
    <source>
        <dbReference type="ARBA" id="ARBA00022499"/>
    </source>
</evidence>
<evidence type="ECO:0000256" key="2">
    <source>
        <dbReference type="ARBA" id="ARBA00004236"/>
    </source>
</evidence>
<evidence type="ECO:0000256" key="8">
    <source>
        <dbReference type="ARBA" id="ARBA00022490"/>
    </source>
</evidence>
<keyword evidence="15" id="KW-1185">Reference proteome</keyword>
<dbReference type="InterPro" id="IPR000626">
    <property type="entry name" value="Ubiquitin-like_dom"/>
</dbReference>
<sequence>MCMLFSLKQCGSVLTVSIRHIEFTQLKKRSVDLLMRSHFSHRSRSSSAATALTQLVPWGRDFLNEAERQESARCVRPCTCQSRAFVLCGGRQLCERALLLQNCEAKPSAEDLGDKKEGEYIKLKVIGQDSSEIHFKVKMTTHLKKLKESYCQRQGVPMNSLRFLFEGQRITDNHTPKELGMEEEDVIEVYQEQTGVTQQFRSFCLFYFPLILFYF</sequence>
<dbReference type="GO" id="GO:0016607">
    <property type="term" value="C:nuclear speck"/>
    <property type="evidence" value="ECO:0007669"/>
    <property type="project" value="UniProtKB-SubCell"/>
</dbReference>
<dbReference type="GO" id="GO:0016605">
    <property type="term" value="C:PML body"/>
    <property type="evidence" value="ECO:0007669"/>
    <property type="project" value="UniProtKB-SubCell"/>
</dbReference>
<dbReference type="InterPro" id="IPR046332">
    <property type="entry name" value="SUMO1_Ubl"/>
</dbReference>
<dbReference type="InterPro" id="IPR029071">
    <property type="entry name" value="Ubiquitin-like_domsf"/>
</dbReference>
<dbReference type="InterPro" id="IPR022617">
    <property type="entry name" value="Rad60/SUMO-like_dom"/>
</dbReference>
<dbReference type="SMART" id="SM00213">
    <property type="entry name" value="UBQ"/>
    <property type="match status" value="1"/>
</dbReference>
<organism evidence="14 15">
    <name type="scientific">Meleagris gallopavo</name>
    <name type="common">Wild turkey</name>
    <dbReference type="NCBI Taxonomy" id="9103"/>
    <lineage>
        <taxon>Eukaryota</taxon>
        <taxon>Metazoa</taxon>
        <taxon>Chordata</taxon>
        <taxon>Craniata</taxon>
        <taxon>Vertebrata</taxon>
        <taxon>Euteleostomi</taxon>
        <taxon>Archelosauria</taxon>
        <taxon>Archosauria</taxon>
        <taxon>Dinosauria</taxon>
        <taxon>Saurischia</taxon>
        <taxon>Theropoda</taxon>
        <taxon>Coelurosauria</taxon>
        <taxon>Aves</taxon>
        <taxon>Neognathae</taxon>
        <taxon>Galloanserae</taxon>
        <taxon>Galliformes</taxon>
        <taxon>Phasianidae</taxon>
        <taxon>Meleagridinae</taxon>
        <taxon>Meleagris</taxon>
    </lineage>
</organism>
<comment type="similarity">
    <text evidence="6">Belongs to the ubiquitin family. SUMO subfamily.</text>
</comment>
<accession>A0A803YA28</accession>
<keyword evidence="11" id="KW-0472">Membrane</keyword>